<gene>
    <name evidence="2" type="ORF">APAL1065_LOCUS23656</name>
</gene>
<evidence type="ECO:0000313" key="2">
    <source>
        <dbReference type="EMBL" id="CAD9988136.1"/>
    </source>
</evidence>
<feature type="compositionally biased region" description="Acidic residues" evidence="1">
    <location>
        <begin position="51"/>
        <end position="61"/>
    </location>
</feature>
<protein>
    <submittedName>
        <fullName evidence="2">Uncharacterized protein</fullName>
    </submittedName>
</protein>
<dbReference type="EMBL" id="HBHT01035182">
    <property type="protein sequence ID" value="CAD9988136.1"/>
    <property type="molecule type" value="Transcribed_RNA"/>
</dbReference>
<evidence type="ECO:0000256" key="1">
    <source>
        <dbReference type="SAM" id="MobiDB-lite"/>
    </source>
</evidence>
<name>A0A7S2YPM8_9STRA</name>
<accession>A0A7S2YPM8</accession>
<feature type="region of interest" description="Disordered" evidence="1">
    <location>
        <begin position="43"/>
        <end position="81"/>
    </location>
</feature>
<reference evidence="2" key="1">
    <citation type="submission" date="2021-01" db="EMBL/GenBank/DDBJ databases">
        <authorList>
            <person name="Corre E."/>
            <person name="Pelletier E."/>
            <person name="Niang G."/>
            <person name="Scheremetjew M."/>
            <person name="Finn R."/>
            <person name="Kale V."/>
            <person name="Holt S."/>
            <person name="Cochrane G."/>
            <person name="Meng A."/>
            <person name="Brown T."/>
            <person name="Cohen L."/>
        </authorList>
    </citation>
    <scope>NUCLEOTIDE SEQUENCE</scope>
    <source>
        <strain evidence="2">CCMP125</strain>
    </source>
</reference>
<dbReference type="AlphaFoldDB" id="A0A7S2YPM8"/>
<proteinExistence type="predicted"/>
<organism evidence="2">
    <name type="scientific">Entomoneis paludosa</name>
    <dbReference type="NCBI Taxonomy" id="265537"/>
    <lineage>
        <taxon>Eukaryota</taxon>
        <taxon>Sar</taxon>
        <taxon>Stramenopiles</taxon>
        <taxon>Ochrophyta</taxon>
        <taxon>Bacillariophyta</taxon>
        <taxon>Bacillariophyceae</taxon>
        <taxon>Bacillariophycidae</taxon>
        <taxon>Entomoneidaceae</taxon>
        <taxon>Entomoneis</taxon>
    </lineage>
</organism>
<sequence length="163" mass="18018">MSRSLDALGWKKVFVDPRKIVPKLSNPIRKTAVTALARLNLSSSSGSDGESLMDSDHEEESSEHSHRGDDDDEDLNSADISRLKARGVARSREIFQAVTAPPEASEQPFHWPFGHNMIVAMSRNSVYTYLNKAGRPIVDALATQLVDDIVTFEEESLVPSPKQ</sequence>